<gene>
    <name evidence="1" type="ORF">GCM10007876_31640</name>
</gene>
<reference evidence="1" key="2">
    <citation type="submission" date="2023-01" db="EMBL/GenBank/DDBJ databases">
        <title>Draft genome sequence of Litoribrevibacter albus strain NBRC 110071.</title>
        <authorList>
            <person name="Sun Q."/>
            <person name="Mori K."/>
        </authorList>
    </citation>
    <scope>NUCLEOTIDE SEQUENCE</scope>
    <source>
        <strain evidence="1">NBRC 110071</strain>
    </source>
</reference>
<sequence length="153" mass="17442">MPHYNVRSERSLINIFPRLEPVTELNGVYLAELPGPKILTPFKRLFLSVSGLPGWKGKQFFGDYALNILSKKGQIYKGPEMRIQTQPHKLDGKQGAIATYDSTAPHIWQHCTDEFRQIDQDTVLGMSHFDLPAFRGRPVMFLLHRLPDVQGLV</sequence>
<accession>A0AA37SB55</accession>
<protein>
    <submittedName>
        <fullName evidence="1">Uncharacterized protein</fullName>
    </submittedName>
</protein>
<reference evidence="1" key="1">
    <citation type="journal article" date="2014" name="Int. J. Syst. Evol. Microbiol.">
        <title>Complete genome sequence of Corynebacterium casei LMG S-19264T (=DSM 44701T), isolated from a smear-ripened cheese.</title>
        <authorList>
            <consortium name="US DOE Joint Genome Institute (JGI-PGF)"/>
            <person name="Walter F."/>
            <person name="Albersmeier A."/>
            <person name="Kalinowski J."/>
            <person name="Ruckert C."/>
        </authorList>
    </citation>
    <scope>NUCLEOTIDE SEQUENCE</scope>
    <source>
        <strain evidence="1">NBRC 110071</strain>
    </source>
</reference>
<organism evidence="1 2">
    <name type="scientific">Litoribrevibacter albus</name>
    <dbReference type="NCBI Taxonomy" id="1473156"/>
    <lineage>
        <taxon>Bacteria</taxon>
        <taxon>Pseudomonadati</taxon>
        <taxon>Pseudomonadota</taxon>
        <taxon>Gammaproteobacteria</taxon>
        <taxon>Oceanospirillales</taxon>
        <taxon>Oceanospirillaceae</taxon>
        <taxon>Litoribrevibacter</taxon>
    </lineage>
</organism>
<dbReference type="Proteomes" id="UP001161389">
    <property type="component" value="Unassembled WGS sequence"/>
</dbReference>
<proteinExistence type="predicted"/>
<evidence type="ECO:0000313" key="1">
    <source>
        <dbReference type="EMBL" id="GLQ32685.1"/>
    </source>
</evidence>
<keyword evidence="2" id="KW-1185">Reference proteome</keyword>
<comment type="caution">
    <text evidence="1">The sequence shown here is derived from an EMBL/GenBank/DDBJ whole genome shotgun (WGS) entry which is preliminary data.</text>
</comment>
<dbReference type="AlphaFoldDB" id="A0AA37SB55"/>
<dbReference type="EMBL" id="BSNM01000016">
    <property type="protein sequence ID" value="GLQ32685.1"/>
    <property type="molecule type" value="Genomic_DNA"/>
</dbReference>
<evidence type="ECO:0000313" key="2">
    <source>
        <dbReference type="Proteomes" id="UP001161389"/>
    </source>
</evidence>
<name>A0AA37SB55_9GAMM</name>